<evidence type="ECO:0000313" key="4">
    <source>
        <dbReference type="WBParaSite" id="L893_g10124.t1"/>
    </source>
</evidence>
<protein>
    <submittedName>
        <fullName evidence="4">7TM_GPCR_Srx domain-containing protein</fullName>
    </submittedName>
</protein>
<keyword evidence="1" id="KW-1133">Transmembrane helix</keyword>
<organism evidence="3 4">
    <name type="scientific">Steinernema glaseri</name>
    <dbReference type="NCBI Taxonomy" id="37863"/>
    <lineage>
        <taxon>Eukaryota</taxon>
        <taxon>Metazoa</taxon>
        <taxon>Ecdysozoa</taxon>
        <taxon>Nematoda</taxon>
        <taxon>Chromadorea</taxon>
        <taxon>Rhabditida</taxon>
        <taxon>Tylenchina</taxon>
        <taxon>Panagrolaimomorpha</taxon>
        <taxon>Strongyloidoidea</taxon>
        <taxon>Steinernematidae</taxon>
        <taxon>Steinernema</taxon>
    </lineage>
</organism>
<reference evidence="4" key="1">
    <citation type="submission" date="2016-11" db="UniProtKB">
        <authorList>
            <consortium name="WormBaseParasite"/>
        </authorList>
    </citation>
    <scope>IDENTIFICATION</scope>
</reference>
<dbReference type="Pfam" id="PF10328">
    <property type="entry name" value="7TM_GPCR_Srx"/>
    <property type="match status" value="1"/>
</dbReference>
<name>A0A1I7XVV1_9BILA</name>
<dbReference type="PANTHER" id="PTHR23017:SF3">
    <property type="entry name" value="G-PROTEIN COUPLED RECEPTORS FAMILY 1 PROFILE DOMAIN-CONTAINING PROTEIN"/>
    <property type="match status" value="1"/>
</dbReference>
<proteinExistence type="predicted"/>
<sequence length="217" mass="24799">MVSSFLHFVYSGPVTFTQINGYPPIAAMVMGYVFFFLMGFGCSIHIELSLNRLVAVYFPITYKSIFSDRSCRYLLAFNVLFVAALISLFYVVPCNIMGYSASLHGYVILDCPDGSPRNIPIGTAINYFCQYALCIGAIVVDCITLPKIVMINRKRSEHQNEHENRNVRFFIQNFFLNFPMLLHIVFLTISDFSMEDSMEVHRILNFLLGRFAEFVNA</sequence>
<evidence type="ECO:0000313" key="3">
    <source>
        <dbReference type="Proteomes" id="UP000095287"/>
    </source>
</evidence>
<accession>A0A1I7XVV1</accession>
<feature type="domain" description="7TM GPCR serpentine receptor class x (Srx)" evidence="2">
    <location>
        <begin position="4"/>
        <end position="195"/>
    </location>
</feature>
<evidence type="ECO:0000259" key="2">
    <source>
        <dbReference type="Pfam" id="PF10328"/>
    </source>
</evidence>
<feature type="transmembrane region" description="Helical" evidence="1">
    <location>
        <begin position="167"/>
        <end position="189"/>
    </location>
</feature>
<feature type="transmembrane region" description="Helical" evidence="1">
    <location>
        <begin position="25"/>
        <end position="50"/>
    </location>
</feature>
<keyword evidence="3" id="KW-1185">Reference proteome</keyword>
<dbReference type="WBParaSite" id="L893_g10124.t1">
    <property type="protein sequence ID" value="L893_g10124.t1"/>
    <property type="gene ID" value="L893_g10124"/>
</dbReference>
<feature type="transmembrane region" description="Helical" evidence="1">
    <location>
        <begin position="124"/>
        <end position="146"/>
    </location>
</feature>
<dbReference type="Gene3D" id="1.20.1070.10">
    <property type="entry name" value="Rhodopsin 7-helix transmembrane proteins"/>
    <property type="match status" value="1"/>
</dbReference>
<dbReference type="InterPro" id="IPR019430">
    <property type="entry name" value="7TM_GPCR_serpentine_rcpt_Srx"/>
</dbReference>
<dbReference type="AlphaFoldDB" id="A0A1I7XVV1"/>
<feature type="transmembrane region" description="Helical" evidence="1">
    <location>
        <begin position="71"/>
        <end position="92"/>
    </location>
</feature>
<dbReference type="PANTHER" id="PTHR23017">
    <property type="entry name" value="SERPENTINE RECEPTOR, CLASS X"/>
    <property type="match status" value="1"/>
</dbReference>
<evidence type="ECO:0000256" key="1">
    <source>
        <dbReference type="SAM" id="Phobius"/>
    </source>
</evidence>
<dbReference type="Proteomes" id="UP000095287">
    <property type="component" value="Unplaced"/>
</dbReference>
<dbReference type="SUPFAM" id="SSF81321">
    <property type="entry name" value="Family A G protein-coupled receptor-like"/>
    <property type="match status" value="1"/>
</dbReference>
<keyword evidence="1" id="KW-0472">Membrane</keyword>
<keyword evidence="1" id="KW-0812">Transmembrane</keyword>